<dbReference type="EMBL" id="CNFT01000459">
    <property type="protein sequence ID" value="CKR73413.1"/>
    <property type="molecule type" value="Genomic_DNA"/>
</dbReference>
<dbReference type="AlphaFoldDB" id="A0A655A2X7"/>
<accession>A0A655A2X7</accession>
<dbReference type="Proteomes" id="UP000050164">
    <property type="component" value="Unassembled WGS sequence"/>
</dbReference>
<evidence type="ECO:0000313" key="3">
    <source>
        <dbReference type="Proteomes" id="UP000050164"/>
    </source>
</evidence>
<evidence type="ECO:0000256" key="1">
    <source>
        <dbReference type="SAM" id="MobiDB-lite"/>
    </source>
</evidence>
<evidence type="ECO:0000313" key="2">
    <source>
        <dbReference type="EMBL" id="CKR73413.1"/>
    </source>
</evidence>
<sequence length="146" mass="15569">MTNIGLDRPHTHRATLPRREDLTQRPRLDRVADLGAGPVCLDVVNLMAIHPRAGHRPPDDVHLAGDRRHGQPGSAVPGVADRAAADDRVDSISVVQGSLHRLQQNEATAVAWYVAVGTFIECVGMAGGDTAPNSCSSMAVSRAKLR</sequence>
<feature type="compositionally biased region" description="Basic and acidic residues" evidence="1">
    <location>
        <begin position="56"/>
        <end position="69"/>
    </location>
</feature>
<name>A0A655A2X7_MYCTX</name>
<feature type="region of interest" description="Disordered" evidence="1">
    <location>
        <begin position="1"/>
        <end position="24"/>
    </location>
</feature>
<organism evidence="2 3">
    <name type="scientific">Mycobacterium tuberculosis</name>
    <dbReference type="NCBI Taxonomy" id="1773"/>
    <lineage>
        <taxon>Bacteria</taxon>
        <taxon>Bacillati</taxon>
        <taxon>Actinomycetota</taxon>
        <taxon>Actinomycetes</taxon>
        <taxon>Mycobacteriales</taxon>
        <taxon>Mycobacteriaceae</taxon>
        <taxon>Mycobacterium</taxon>
        <taxon>Mycobacterium tuberculosis complex</taxon>
    </lineage>
</organism>
<protein>
    <submittedName>
        <fullName evidence="2">Uncharacterized protein</fullName>
    </submittedName>
</protein>
<dbReference type="AntiFam" id="ANF00248">
    <property type="entry name" value="Shadow ORF (opposite ppsD)"/>
</dbReference>
<gene>
    <name evidence="2" type="ORF">ERS027659_02092</name>
</gene>
<proteinExistence type="predicted"/>
<feature type="region of interest" description="Disordered" evidence="1">
    <location>
        <begin position="51"/>
        <end position="82"/>
    </location>
</feature>
<reference evidence="2 3" key="1">
    <citation type="submission" date="2015-03" db="EMBL/GenBank/DDBJ databases">
        <authorList>
            <consortium name="Pathogen Informatics"/>
        </authorList>
    </citation>
    <scope>NUCLEOTIDE SEQUENCE [LARGE SCALE GENOMIC DNA]</scope>
    <source>
        <strain evidence="2 3">Bir 185</strain>
    </source>
</reference>